<dbReference type="Gene3D" id="3.30.500.10">
    <property type="entry name" value="MHC class I-like antigen recognition-like"/>
    <property type="match status" value="1"/>
</dbReference>
<dbReference type="SUPFAM" id="SSF54452">
    <property type="entry name" value="MHC antigen-recognition domain"/>
    <property type="match status" value="1"/>
</dbReference>
<sequence length="391" mass="43745">MQHHVPRLPARGGHGRNRRRTHPVLELWALPFLQFQCQDLSPPPGAMAWALALWMCWGLLEAAAASGLHHLDILVTGADEEDGTHNYFMIAKLNNFVVANYRSNTQEVRPTKEWVKRALGADYVQQQTLEFQGYEKVSKVHRKRWMKLYNQTDGLHVEQVHVGCSLSGDVLGDQKFQYAYDGEDFISFDIQQLTWVAAVPVAFAQKMRWDNDETWTQFVQWYLKEKCLQTLKSLLQEGKAILAQRVSPTVSVSRKDATDGSASLSCHVRGFYPRPIHVLWVQEGGEILPETFTSGILPTANNTFYTWTSLEVGPASAMHRYACRVEHSSLPEPSLTWVPDKKVTLLPVVLAVLIIAGGMILIGSVLGCASVWIKKSAGIAQSGYTPASTKS</sequence>
<dbReference type="Pfam" id="PF07654">
    <property type="entry name" value="C1-set"/>
    <property type="match status" value="1"/>
</dbReference>
<dbReference type="Proteomes" id="UP000050525">
    <property type="component" value="Unassembled WGS sequence"/>
</dbReference>
<evidence type="ECO:0000256" key="1">
    <source>
        <dbReference type="ARBA" id="ARBA00023180"/>
    </source>
</evidence>
<keyword evidence="1" id="KW-0325">Glycoprotein</keyword>
<evidence type="ECO:0000259" key="4">
    <source>
        <dbReference type="PROSITE" id="PS50835"/>
    </source>
</evidence>
<evidence type="ECO:0000256" key="2">
    <source>
        <dbReference type="RuleBase" id="RU004439"/>
    </source>
</evidence>
<keyword evidence="3" id="KW-1133">Transmembrane helix</keyword>
<dbReference type="PANTHER" id="PTHR16675">
    <property type="entry name" value="MHC CLASS I-RELATED"/>
    <property type="match status" value="1"/>
</dbReference>
<dbReference type="InterPro" id="IPR007110">
    <property type="entry name" value="Ig-like_dom"/>
</dbReference>
<dbReference type="InterPro" id="IPR011161">
    <property type="entry name" value="MHC_I-like_Ag-recog"/>
</dbReference>
<comment type="caution">
    <text evidence="5">The sequence shown here is derived from an EMBL/GenBank/DDBJ whole genome shotgun (WGS) entry which is preliminary data.</text>
</comment>
<dbReference type="InterPro" id="IPR013783">
    <property type="entry name" value="Ig-like_fold"/>
</dbReference>
<dbReference type="Gene3D" id="2.60.40.10">
    <property type="entry name" value="Immunoglobulins"/>
    <property type="match status" value="1"/>
</dbReference>
<evidence type="ECO:0000256" key="3">
    <source>
        <dbReference type="SAM" id="Phobius"/>
    </source>
</evidence>
<dbReference type="InterPro" id="IPR037055">
    <property type="entry name" value="MHC_I-like_Ag-recog_sf"/>
</dbReference>
<dbReference type="InterPro" id="IPR050208">
    <property type="entry name" value="MHC_class-I_related"/>
</dbReference>
<keyword evidence="3" id="KW-0812">Transmembrane</keyword>
<organism evidence="5 6">
    <name type="scientific">Alligator mississippiensis</name>
    <name type="common">American alligator</name>
    <dbReference type="NCBI Taxonomy" id="8496"/>
    <lineage>
        <taxon>Eukaryota</taxon>
        <taxon>Metazoa</taxon>
        <taxon>Chordata</taxon>
        <taxon>Craniata</taxon>
        <taxon>Vertebrata</taxon>
        <taxon>Euteleostomi</taxon>
        <taxon>Archelosauria</taxon>
        <taxon>Archosauria</taxon>
        <taxon>Crocodylia</taxon>
        <taxon>Alligatoridae</taxon>
        <taxon>Alligatorinae</taxon>
        <taxon>Alligator</taxon>
    </lineage>
</organism>
<accession>A0A151MLU7</accession>
<dbReference type="Pfam" id="PF00129">
    <property type="entry name" value="MHC_I"/>
    <property type="match status" value="1"/>
</dbReference>
<dbReference type="AlphaFoldDB" id="A0A151MLU7"/>
<dbReference type="PRINTS" id="PR01638">
    <property type="entry name" value="MHCCLASSI"/>
</dbReference>
<proteinExistence type="inferred from homology"/>
<feature type="transmembrane region" description="Helical" evidence="3">
    <location>
        <begin position="345"/>
        <end position="373"/>
    </location>
</feature>
<dbReference type="InterPro" id="IPR001039">
    <property type="entry name" value="MHC_I_a_a1/a2"/>
</dbReference>
<keyword evidence="6" id="KW-1185">Reference proteome</keyword>
<dbReference type="GO" id="GO:0006955">
    <property type="term" value="P:immune response"/>
    <property type="evidence" value="ECO:0007669"/>
    <property type="project" value="TreeGrafter"/>
</dbReference>
<evidence type="ECO:0000313" key="6">
    <source>
        <dbReference type="Proteomes" id="UP000050525"/>
    </source>
</evidence>
<dbReference type="InterPro" id="IPR003597">
    <property type="entry name" value="Ig_C1-set"/>
</dbReference>
<keyword evidence="3" id="KW-0472">Membrane</keyword>
<dbReference type="InterPro" id="IPR036179">
    <property type="entry name" value="Ig-like_dom_sf"/>
</dbReference>
<dbReference type="GO" id="GO:0005615">
    <property type="term" value="C:extracellular space"/>
    <property type="evidence" value="ECO:0007669"/>
    <property type="project" value="TreeGrafter"/>
</dbReference>
<reference evidence="5 6" key="1">
    <citation type="journal article" date="2012" name="Genome Biol.">
        <title>Sequencing three crocodilian genomes to illuminate the evolution of archosaurs and amniotes.</title>
        <authorList>
            <person name="St John J.A."/>
            <person name="Braun E.L."/>
            <person name="Isberg S.R."/>
            <person name="Miles L.G."/>
            <person name="Chong A.Y."/>
            <person name="Gongora J."/>
            <person name="Dalzell P."/>
            <person name="Moran C."/>
            <person name="Bed'hom B."/>
            <person name="Abzhanov A."/>
            <person name="Burgess S.C."/>
            <person name="Cooksey A.M."/>
            <person name="Castoe T.A."/>
            <person name="Crawford N.G."/>
            <person name="Densmore L.D."/>
            <person name="Drew J.C."/>
            <person name="Edwards S.V."/>
            <person name="Faircloth B.C."/>
            <person name="Fujita M.K."/>
            <person name="Greenwold M.J."/>
            <person name="Hoffmann F.G."/>
            <person name="Howard J.M."/>
            <person name="Iguchi T."/>
            <person name="Janes D.E."/>
            <person name="Khan S.Y."/>
            <person name="Kohno S."/>
            <person name="de Koning A.J."/>
            <person name="Lance S.L."/>
            <person name="McCarthy F.M."/>
            <person name="McCormack J.E."/>
            <person name="Merchant M.E."/>
            <person name="Peterson D.G."/>
            <person name="Pollock D.D."/>
            <person name="Pourmand N."/>
            <person name="Raney B.J."/>
            <person name="Roessler K.A."/>
            <person name="Sanford J.R."/>
            <person name="Sawyer R.H."/>
            <person name="Schmidt C.J."/>
            <person name="Triplett E.W."/>
            <person name="Tuberville T.D."/>
            <person name="Venegas-Anaya M."/>
            <person name="Howard J.T."/>
            <person name="Jarvis E.D."/>
            <person name="Guillette L.J.Jr."/>
            <person name="Glenn T.C."/>
            <person name="Green R.E."/>
            <person name="Ray D.A."/>
        </authorList>
    </citation>
    <scope>NUCLEOTIDE SEQUENCE [LARGE SCALE GENOMIC DNA]</scope>
    <source>
        <strain evidence="5">KSC_2009_1</strain>
    </source>
</reference>
<dbReference type="GO" id="GO:0009897">
    <property type="term" value="C:external side of plasma membrane"/>
    <property type="evidence" value="ECO:0007669"/>
    <property type="project" value="TreeGrafter"/>
</dbReference>
<dbReference type="InterPro" id="IPR003006">
    <property type="entry name" value="Ig/MHC_CS"/>
</dbReference>
<name>A0A151MLU7_ALLMI</name>
<comment type="similarity">
    <text evidence="2">Belongs to the MHC class I family.</text>
</comment>
<dbReference type="InterPro" id="IPR011162">
    <property type="entry name" value="MHC_I/II-like_Ag-recog"/>
</dbReference>
<feature type="domain" description="Ig-like" evidence="4">
    <location>
        <begin position="248"/>
        <end position="336"/>
    </location>
</feature>
<evidence type="ECO:0000313" key="5">
    <source>
        <dbReference type="EMBL" id="KYO25495.1"/>
    </source>
</evidence>
<dbReference type="SUPFAM" id="SSF48726">
    <property type="entry name" value="Immunoglobulin"/>
    <property type="match status" value="1"/>
</dbReference>
<protein>
    <recommendedName>
        <fullName evidence="4">Ig-like domain-containing protein</fullName>
    </recommendedName>
</protein>
<dbReference type="STRING" id="8496.A0A151MLU7"/>
<dbReference type="eggNOG" id="ENOG502SMNW">
    <property type="taxonomic scope" value="Eukaryota"/>
</dbReference>
<dbReference type="PROSITE" id="PS50835">
    <property type="entry name" value="IG_LIKE"/>
    <property type="match status" value="1"/>
</dbReference>
<dbReference type="SMART" id="SM00407">
    <property type="entry name" value="IGc1"/>
    <property type="match status" value="1"/>
</dbReference>
<gene>
    <name evidence="5" type="ORF">Y1Q_0017073</name>
</gene>
<dbReference type="PROSITE" id="PS00290">
    <property type="entry name" value="IG_MHC"/>
    <property type="match status" value="1"/>
</dbReference>
<dbReference type="EMBL" id="AKHW03005763">
    <property type="protein sequence ID" value="KYO25495.1"/>
    <property type="molecule type" value="Genomic_DNA"/>
</dbReference>
<dbReference type="PANTHER" id="PTHR16675:SF67">
    <property type="entry name" value="IG-LIKE DOMAIN-CONTAINING PROTEIN"/>
    <property type="match status" value="1"/>
</dbReference>